<dbReference type="PROSITE" id="PS51257">
    <property type="entry name" value="PROKAR_LIPOPROTEIN"/>
    <property type="match status" value="1"/>
</dbReference>
<evidence type="ECO:0000256" key="2">
    <source>
        <dbReference type="SAM" id="SignalP"/>
    </source>
</evidence>
<keyword evidence="4" id="KW-1185">Reference proteome</keyword>
<evidence type="ECO:0000256" key="1">
    <source>
        <dbReference type="SAM" id="MobiDB-lite"/>
    </source>
</evidence>
<feature type="compositionally biased region" description="Low complexity" evidence="1">
    <location>
        <begin position="35"/>
        <end position="75"/>
    </location>
</feature>
<dbReference type="Proteomes" id="UP001164459">
    <property type="component" value="Chromosome"/>
</dbReference>
<feature type="chain" id="PRO_5047116055" evidence="2">
    <location>
        <begin position="23"/>
        <end position="299"/>
    </location>
</feature>
<accession>A0ABY7GYN7</accession>
<dbReference type="EMBL" id="CP114040">
    <property type="protein sequence ID" value="WAS92097.1"/>
    <property type="molecule type" value="Genomic_DNA"/>
</dbReference>
<evidence type="ECO:0000313" key="3">
    <source>
        <dbReference type="EMBL" id="WAS92097.1"/>
    </source>
</evidence>
<name>A0ABY7GYN7_9BACT</name>
<reference evidence="3" key="1">
    <citation type="submission" date="2022-11" db="EMBL/GenBank/DDBJ databases">
        <title>Minimal conservation of predation-associated metabolite biosynthetic gene clusters underscores biosynthetic potential of Myxococcota including descriptions for ten novel species: Archangium lansinium sp. nov., Myxococcus landrumus sp. nov., Nannocystis bai.</title>
        <authorList>
            <person name="Ahearne A."/>
            <person name="Stevens C."/>
            <person name="Dowd S."/>
        </authorList>
    </citation>
    <scope>NUCLEOTIDE SEQUENCE</scope>
    <source>
        <strain evidence="3">Fl3</strain>
    </source>
</reference>
<sequence length="299" mass="31679">MTSPYRLLSCALLLVLGCGDNGMNGFMPSTDSNNTTTEPVTTTTTMATGEPTTTTTTGTPTTTEDTASTTDDSTTGPPPANCAQYTDENECGSGCEWAQIVSYTHGTQGCQGDIRGFCVPTETSGGLTSVWRDDNGDIEVMQFPFTPTDLGPEWSVCDCDSPLACLCTSATLDCPERLEEFCGAITSENSCSNAAAAGQFACGWFTVSQEGPLDGACDDPPWEKVCLPGTDLSSNTCDEISLPYVDQGYCMGWTDPVYWREVDGIVEVTTICGPKPTGWTLCVADDPNQPDECKCGCKI</sequence>
<proteinExistence type="predicted"/>
<feature type="signal peptide" evidence="2">
    <location>
        <begin position="1"/>
        <end position="22"/>
    </location>
</feature>
<dbReference type="RefSeq" id="WP_269034447.1">
    <property type="nucleotide sequence ID" value="NZ_CP114040.1"/>
</dbReference>
<evidence type="ECO:0000313" key="4">
    <source>
        <dbReference type="Proteomes" id="UP001164459"/>
    </source>
</evidence>
<gene>
    <name evidence="3" type="ORF">O0S08_38435</name>
</gene>
<keyword evidence="2" id="KW-0732">Signal</keyword>
<organism evidence="3 4">
    <name type="scientific">Nannocystis punicea</name>
    <dbReference type="NCBI Taxonomy" id="2995304"/>
    <lineage>
        <taxon>Bacteria</taxon>
        <taxon>Pseudomonadati</taxon>
        <taxon>Myxococcota</taxon>
        <taxon>Polyangia</taxon>
        <taxon>Nannocystales</taxon>
        <taxon>Nannocystaceae</taxon>
        <taxon>Nannocystis</taxon>
    </lineage>
</organism>
<protein>
    <submittedName>
        <fullName evidence="3">Uncharacterized protein</fullName>
    </submittedName>
</protein>
<feature type="region of interest" description="Disordered" evidence="1">
    <location>
        <begin position="28"/>
        <end position="78"/>
    </location>
</feature>